<keyword evidence="3" id="KW-1185">Reference proteome</keyword>
<evidence type="ECO:0000259" key="1">
    <source>
        <dbReference type="Pfam" id="PF06439"/>
    </source>
</evidence>
<comment type="caution">
    <text evidence="2">The sequence shown here is derived from an EMBL/GenBank/DDBJ whole genome shotgun (WGS) entry which is preliminary data.</text>
</comment>
<reference evidence="2" key="1">
    <citation type="submission" date="2021-04" db="EMBL/GenBank/DDBJ databases">
        <authorList>
            <person name="Rodrigo-Torres L."/>
            <person name="Arahal R. D."/>
            <person name="Lucena T."/>
        </authorList>
    </citation>
    <scope>NUCLEOTIDE SEQUENCE</scope>
    <source>
        <strain evidence="2">CECT 9275</strain>
    </source>
</reference>
<dbReference type="GO" id="GO:0016787">
    <property type="term" value="F:hydrolase activity"/>
    <property type="evidence" value="ECO:0007669"/>
    <property type="project" value="InterPro"/>
</dbReference>
<dbReference type="Proteomes" id="UP000680038">
    <property type="component" value="Unassembled WGS sequence"/>
</dbReference>
<dbReference type="InterPro" id="IPR010496">
    <property type="entry name" value="AL/BT2_dom"/>
</dbReference>
<dbReference type="Gene3D" id="2.60.120.560">
    <property type="entry name" value="Exo-inulinase, domain 1"/>
    <property type="match status" value="1"/>
</dbReference>
<dbReference type="EMBL" id="CAJRAF010000002">
    <property type="protein sequence ID" value="CAG5006548.1"/>
    <property type="molecule type" value="Genomic_DNA"/>
</dbReference>
<organism evidence="2 3">
    <name type="scientific">Dyadobacter helix</name>
    <dbReference type="NCBI Taxonomy" id="2822344"/>
    <lineage>
        <taxon>Bacteria</taxon>
        <taxon>Pseudomonadati</taxon>
        <taxon>Bacteroidota</taxon>
        <taxon>Cytophagia</taxon>
        <taxon>Cytophagales</taxon>
        <taxon>Spirosomataceae</taxon>
        <taxon>Dyadobacter</taxon>
    </lineage>
</organism>
<sequence length="255" mass="28521">MYFQTQKYLILWSKTFNKHNMNFTNWQAFGKAALVALLSLSLSGTEVLAQKGKWVSLFDGKSFKGWHSWKSDGVLPQWKVEDGALVLTEKGGKDLVTDKEFGDFELELEWKISEGGNSGIIYHVIEEEKYCCPYSTGPEIQVLDDAKHPDAKAGKSGNHKAGALYDLLPPNDFTAVKPANEWNKVRLIIKDGKGESWLNGKKVVSFSTSGSEWDALVANSKFKGWDGFGVSQKGKIALQDHGNKVSYRKIRIKEL</sequence>
<dbReference type="Pfam" id="PF06439">
    <property type="entry name" value="3keto-disac_hyd"/>
    <property type="match status" value="1"/>
</dbReference>
<evidence type="ECO:0000313" key="3">
    <source>
        <dbReference type="Proteomes" id="UP000680038"/>
    </source>
</evidence>
<name>A0A916JEU1_9BACT</name>
<proteinExistence type="predicted"/>
<accession>A0A916JEU1</accession>
<feature type="domain" description="3-keto-alpha-glucoside-1,2-lyase/3-keto-2-hydroxy-glucal hydratase" evidence="1">
    <location>
        <begin position="53"/>
        <end position="253"/>
    </location>
</feature>
<protein>
    <recommendedName>
        <fullName evidence="1">3-keto-alpha-glucoside-1,2-lyase/3-keto-2-hydroxy-glucal hydratase domain-containing protein</fullName>
    </recommendedName>
</protein>
<evidence type="ECO:0000313" key="2">
    <source>
        <dbReference type="EMBL" id="CAG5006548.1"/>
    </source>
</evidence>
<dbReference type="AlphaFoldDB" id="A0A916JEU1"/>
<gene>
    <name evidence="2" type="ORF">DYBT9275_03844</name>
</gene>